<dbReference type="RefSeq" id="XP_500639.3">
    <property type="nucleotide sequence ID" value="XM_500639.3"/>
</dbReference>
<accession>A0A1D8N717</accession>
<protein>
    <submittedName>
        <fullName evidence="1">Uncharacterized protein</fullName>
    </submittedName>
</protein>
<dbReference type="GeneID" id="2907221"/>
<sequence>MSCMFEHYICTDNFFFHFSPFFFLSFAPDSPMPLNFDSYVSAERHDDPSQPELKDARKVTKKFLEDNSLVHFDKSTLVYGNCISETYADMEDWKLVAENFAKELAVFMPTAKFDPENDARMQKTGFSEDMFVWFVVRGVPLNATGGIAQDIFVPCQKLDDFPALVLVDEVE</sequence>
<dbReference type="AlphaFoldDB" id="A0A1D8N717"/>
<evidence type="ECO:0000313" key="1">
    <source>
        <dbReference type="EMBL" id="AOW01411.1"/>
    </source>
</evidence>
<organism evidence="1 2">
    <name type="scientific">Yarrowia lipolytica</name>
    <name type="common">Candida lipolytica</name>
    <dbReference type="NCBI Taxonomy" id="4952"/>
    <lineage>
        <taxon>Eukaryota</taxon>
        <taxon>Fungi</taxon>
        <taxon>Dikarya</taxon>
        <taxon>Ascomycota</taxon>
        <taxon>Saccharomycotina</taxon>
        <taxon>Dipodascomycetes</taxon>
        <taxon>Dipodascales</taxon>
        <taxon>Dipodascales incertae sedis</taxon>
        <taxon>Yarrowia</taxon>
    </lineage>
</organism>
<dbReference type="Proteomes" id="UP000182444">
    <property type="component" value="Chromosome 1B"/>
</dbReference>
<gene>
    <name evidence="1" type="ORF">YALI1_B11398g</name>
</gene>
<dbReference type="VEuPathDB" id="FungiDB:YALI1_B11398g"/>
<dbReference type="VEuPathDB" id="FungiDB:YALI0_B08382g"/>
<dbReference type="EMBL" id="CP017554">
    <property type="protein sequence ID" value="AOW01411.1"/>
    <property type="molecule type" value="Genomic_DNA"/>
</dbReference>
<dbReference type="KEGG" id="yli:2907221"/>
<proteinExistence type="predicted"/>
<name>A0A1D8N717_YARLL</name>
<evidence type="ECO:0000313" key="2">
    <source>
        <dbReference type="Proteomes" id="UP000182444"/>
    </source>
</evidence>
<reference evidence="1 2" key="1">
    <citation type="journal article" date="2016" name="PLoS ONE">
        <title>Sequence Assembly of Yarrowia lipolytica Strain W29/CLIB89 Shows Transposable Element Diversity.</title>
        <authorList>
            <person name="Magnan C."/>
            <person name="Yu J."/>
            <person name="Chang I."/>
            <person name="Jahn E."/>
            <person name="Kanomata Y."/>
            <person name="Wu J."/>
            <person name="Zeller M."/>
            <person name="Oakes M."/>
            <person name="Baldi P."/>
            <person name="Sandmeyer S."/>
        </authorList>
    </citation>
    <scope>NUCLEOTIDE SEQUENCE [LARGE SCALE GENOMIC DNA]</scope>
    <source>
        <strain evidence="2">CLIB89(W29)</strain>
    </source>
</reference>